<dbReference type="SMART" id="SM00382">
    <property type="entry name" value="AAA"/>
    <property type="match status" value="2"/>
</dbReference>
<keyword evidence="4" id="KW-0143">Chaperone</keyword>
<comment type="caution">
    <text evidence="7">The sequence shown here is derived from an EMBL/GenBank/DDBJ whole genome shotgun (WGS) entry which is preliminary data.</text>
</comment>
<dbReference type="Proteomes" id="UP000283855">
    <property type="component" value="Unassembled WGS sequence"/>
</dbReference>
<evidence type="ECO:0000313" key="7">
    <source>
        <dbReference type="EMBL" id="RHA78042.1"/>
    </source>
</evidence>
<dbReference type="Pfam" id="PF00004">
    <property type="entry name" value="AAA"/>
    <property type="match status" value="1"/>
</dbReference>
<dbReference type="GO" id="GO:0005524">
    <property type="term" value="F:ATP binding"/>
    <property type="evidence" value="ECO:0007669"/>
    <property type="project" value="UniProtKB-KW"/>
</dbReference>
<dbReference type="PANTHER" id="PTHR11638:SF18">
    <property type="entry name" value="HEAT SHOCK PROTEIN 104"/>
    <property type="match status" value="1"/>
</dbReference>
<dbReference type="InterPro" id="IPR019489">
    <property type="entry name" value="Clp_ATPase_C"/>
</dbReference>
<dbReference type="Pfam" id="PF07724">
    <property type="entry name" value="AAA_2"/>
    <property type="match status" value="1"/>
</dbReference>
<feature type="domain" description="Clp ATPase C-terminal" evidence="6">
    <location>
        <begin position="724"/>
        <end position="813"/>
    </location>
</feature>
<dbReference type="InterPro" id="IPR003959">
    <property type="entry name" value="ATPase_AAA_core"/>
</dbReference>
<dbReference type="InterPro" id="IPR050130">
    <property type="entry name" value="ClpA_ClpB"/>
</dbReference>
<keyword evidence="7" id="KW-0378">Hydrolase</keyword>
<gene>
    <name evidence="7" type="ORF">DW921_03300</name>
</gene>
<name>A0A413T3M4_9BACT</name>
<dbReference type="Pfam" id="PF10431">
    <property type="entry name" value="ClpB_D2-small"/>
    <property type="match status" value="1"/>
</dbReference>
<keyword evidence="2" id="KW-0547">Nucleotide-binding</keyword>
<dbReference type="PRINTS" id="PR00300">
    <property type="entry name" value="CLPPROTEASEA"/>
</dbReference>
<evidence type="ECO:0000256" key="2">
    <source>
        <dbReference type="ARBA" id="ARBA00022741"/>
    </source>
</evidence>
<dbReference type="GO" id="GO:0005737">
    <property type="term" value="C:cytoplasm"/>
    <property type="evidence" value="ECO:0007669"/>
    <property type="project" value="TreeGrafter"/>
</dbReference>
<keyword evidence="7" id="KW-0645">Protease</keyword>
<evidence type="ECO:0000256" key="4">
    <source>
        <dbReference type="ARBA" id="ARBA00023186"/>
    </source>
</evidence>
<dbReference type="EMBL" id="QSFT01000004">
    <property type="protein sequence ID" value="RHA78042.1"/>
    <property type="molecule type" value="Genomic_DNA"/>
</dbReference>
<accession>A0A413T3M4</accession>
<dbReference type="PANTHER" id="PTHR11638">
    <property type="entry name" value="ATP-DEPENDENT CLP PROTEASE"/>
    <property type="match status" value="1"/>
</dbReference>
<dbReference type="GO" id="GO:0034605">
    <property type="term" value="P:cellular response to heat"/>
    <property type="evidence" value="ECO:0007669"/>
    <property type="project" value="TreeGrafter"/>
</dbReference>
<proteinExistence type="predicted"/>
<dbReference type="PROSITE" id="PS00675">
    <property type="entry name" value="SIGMA54_INTERACT_1"/>
    <property type="match status" value="1"/>
</dbReference>
<dbReference type="SMART" id="SM01086">
    <property type="entry name" value="ClpB_D2-small"/>
    <property type="match status" value="1"/>
</dbReference>
<dbReference type="AlphaFoldDB" id="A0A413T3M4"/>
<dbReference type="InterPro" id="IPR036628">
    <property type="entry name" value="Clp_N_dom_sf"/>
</dbReference>
<dbReference type="CDD" id="cd19499">
    <property type="entry name" value="RecA-like_ClpB_Hsp104-like"/>
    <property type="match status" value="1"/>
</dbReference>
<dbReference type="Gene3D" id="3.40.50.300">
    <property type="entry name" value="P-loop containing nucleotide triphosphate hydrolases"/>
    <property type="match status" value="2"/>
</dbReference>
<dbReference type="GO" id="GO:0016887">
    <property type="term" value="F:ATP hydrolysis activity"/>
    <property type="evidence" value="ECO:0007669"/>
    <property type="project" value="InterPro"/>
</dbReference>
<evidence type="ECO:0000256" key="3">
    <source>
        <dbReference type="ARBA" id="ARBA00022840"/>
    </source>
</evidence>
<dbReference type="Gene3D" id="1.10.8.60">
    <property type="match status" value="2"/>
</dbReference>
<dbReference type="InterPro" id="IPR001270">
    <property type="entry name" value="ClpA/B"/>
</dbReference>
<dbReference type="InterPro" id="IPR041546">
    <property type="entry name" value="ClpA/ClpB_AAA_lid"/>
</dbReference>
<dbReference type="GO" id="GO:0008233">
    <property type="term" value="F:peptidase activity"/>
    <property type="evidence" value="ECO:0007669"/>
    <property type="project" value="UniProtKB-KW"/>
</dbReference>
<dbReference type="SUPFAM" id="SSF52540">
    <property type="entry name" value="P-loop containing nucleoside triphosphate hydrolases"/>
    <property type="match status" value="2"/>
</dbReference>
<dbReference type="SUPFAM" id="SSF81923">
    <property type="entry name" value="Double Clp-N motif"/>
    <property type="match status" value="1"/>
</dbReference>
<protein>
    <submittedName>
        <fullName evidence="7">ATP-dependent Clp protease ATP-binding subunit</fullName>
    </submittedName>
</protein>
<organism evidence="7 8">
    <name type="scientific">Phocaeicola coprophilus</name>
    <dbReference type="NCBI Taxonomy" id="387090"/>
    <lineage>
        <taxon>Bacteria</taxon>
        <taxon>Pseudomonadati</taxon>
        <taxon>Bacteroidota</taxon>
        <taxon>Bacteroidia</taxon>
        <taxon>Bacteroidales</taxon>
        <taxon>Bacteroidaceae</taxon>
        <taxon>Phocaeicola</taxon>
    </lineage>
</organism>
<dbReference type="GO" id="GO:0006508">
    <property type="term" value="P:proteolysis"/>
    <property type="evidence" value="ECO:0007669"/>
    <property type="project" value="UniProtKB-KW"/>
</dbReference>
<evidence type="ECO:0000256" key="1">
    <source>
        <dbReference type="ARBA" id="ARBA00022737"/>
    </source>
</evidence>
<dbReference type="CDD" id="cd00009">
    <property type="entry name" value="AAA"/>
    <property type="match status" value="1"/>
</dbReference>
<dbReference type="InterPro" id="IPR027417">
    <property type="entry name" value="P-loop_NTPase"/>
</dbReference>
<reference evidence="7 8" key="1">
    <citation type="submission" date="2018-08" db="EMBL/GenBank/DDBJ databases">
        <title>A genome reference for cultivated species of the human gut microbiota.</title>
        <authorList>
            <person name="Zou Y."/>
            <person name="Xue W."/>
            <person name="Luo G."/>
        </authorList>
    </citation>
    <scope>NUCLEOTIDE SEQUENCE [LARGE SCALE GENOMIC DNA]</scope>
    <source>
        <strain evidence="7 8">AM42-38</strain>
    </source>
</reference>
<feature type="domain" description="AAA+ ATPase" evidence="5">
    <location>
        <begin position="197"/>
        <end position="330"/>
    </location>
</feature>
<evidence type="ECO:0000259" key="6">
    <source>
        <dbReference type="SMART" id="SM01086"/>
    </source>
</evidence>
<keyword evidence="1" id="KW-0677">Repeat</keyword>
<feature type="domain" description="AAA+ ATPase" evidence="5">
    <location>
        <begin position="556"/>
        <end position="725"/>
    </location>
</feature>
<dbReference type="Pfam" id="PF17871">
    <property type="entry name" value="AAA_lid_9"/>
    <property type="match status" value="1"/>
</dbReference>
<evidence type="ECO:0000259" key="5">
    <source>
        <dbReference type="SMART" id="SM00382"/>
    </source>
</evidence>
<sequence length="816" mass="91558">MMSNIKNIANSFAEEYCSDAIYPSHLFKAILHKSIGLVHFIEIDLDKDYYYLQEWADIQMQLSPRATRPQRNLDYSQEAKAVMEEAEVYKEKFGFADCEPICILTSLVTPGVGFTFDQLKTLPLTVSEIQDKIGFHSSTNTNEKANKIGQASSGNEKGLISKYCINKINEAQSGKLPIVIGFENEISVIFEILGRKTKSNLLITGESGVGKTSLINAFVQQLFEGHVPSFLSNATAYELDLASLGADASYKGEVEDRFKNLLQEIKEQPNAILIIESIDKLFDKQNSLYGVSSILKQELNKGGLLLLCTSSIDGYTKNIETDKEFVNKLEKITLEEPNTDLCLRILKGALGAYSDYHQLSVNEAVMIDAIRLAKRYLTEKALPDSAFDLIDRTMALVKTMNDMSANDITNLQAELVKVTEQIGVKENSQIMTELEWLHYKLVNQISCILMAQLDADIEFSKITTAQERIDYLKKVLDQLSLMCQQKRTELDSSDLFAVVAKQTGIPLGKVQSKERDRLVNAETILKKRVVGQDHAVKIVLDAVFESRSGLNKKGQPMGSFFFLGPTGTGKTELSKALAAFLFEDESALIRFDMSEFKEEHSVALLYGAPPGYVGYEEGGLLVNKIRQKPYSVVLFDEIEKAHKSVFDLFLQILDEGKLHDRLGRVGDFSNALILFTSNIGSQFIVDSFNKGVIPQNNDLMDIMQNYFRPEFLGRLTEIVPFSPITEETVTRIFDIHLKGLLKLLEEQDIRLNISQDAKRDIAMMGFNPQYGARPVIGIIRKELRHPLSKLIISGKIKSGDTVEVRMKEGKPEFITL</sequence>
<dbReference type="InterPro" id="IPR025662">
    <property type="entry name" value="Sigma_54_int_dom_ATP-bd_1"/>
</dbReference>
<dbReference type="InterPro" id="IPR003593">
    <property type="entry name" value="AAA+_ATPase"/>
</dbReference>
<evidence type="ECO:0000313" key="8">
    <source>
        <dbReference type="Proteomes" id="UP000283855"/>
    </source>
</evidence>
<keyword evidence="3 7" id="KW-0067">ATP-binding</keyword>
<dbReference type="RefSeq" id="WP_118400013.1">
    <property type="nucleotide sequence ID" value="NZ_CABJGD010000004.1"/>
</dbReference>
<dbReference type="FunFam" id="3.40.50.300:FF:000025">
    <property type="entry name" value="ATP-dependent Clp protease subunit"/>
    <property type="match status" value="1"/>
</dbReference>